<accession>A0A075AHN2</accession>
<dbReference type="CTD" id="20327391"/>
<feature type="non-terminal residue" evidence="1">
    <location>
        <position position="140"/>
    </location>
</feature>
<protein>
    <submittedName>
        <fullName evidence="1">Uncharacterized protein</fullName>
    </submittedName>
</protein>
<dbReference type="EMBL" id="KL596665">
    <property type="protein sequence ID" value="KER30179.1"/>
    <property type="molecule type" value="Genomic_DNA"/>
</dbReference>
<evidence type="ECO:0000313" key="1">
    <source>
        <dbReference type="EMBL" id="KER30179.1"/>
    </source>
</evidence>
<dbReference type="KEGG" id="ovi:T265_13224"/>
<name>A0A075AHN2_OPIVI</name>
<organism evidence="1 2">
    <name type="scientific">Opisthorchis viverrini</name>
    <name type="common">Southeast Asian liver fluke</name>
    <dbReference type="NCBI Taxonomy" id="6198"/>
    <lineage>
        <taxon>Eukaryota</taxon>
        <taxon>Metazoa</taxon>
        <taxon>Spiralia</taxon>
        <taxon>Lophotrochozoa</taxon>
        <taxon>Platyhelminthes</taxon>
        <taxon>Trematoda</taxon>
        <taxon>Digenea</taxon>
        <taxon>Opisthorchiida</taxon>
        <taxon>Opisthorchiata</taxon>
        <taxon>Opisthorchiidae</taxon>
        <taxon>Opisthorchis</taxon>
    </lineage>
</organism>
<dbReference type="OrthoDB" id="6228282at2759"/>
<reference evidence="1 2" key="1">
    <citation type="submission" date="2013-11" db="EMBL/GenBank/DDBJ databases">
        <title>Opisthorchis viverrini - life in the bile duct.</title>
        <authorList>
            <person name="Young N.D."/>
            <person name="Nagarajan N."/>
            <person name="Lin S.J."/>
            <person name="Korhonen P.K."/>
            <person name="Jex A.R."/>
            <person name="Hall R.S."/>
            <person name="Safavi-Hemami H."/>
            <person name="Kaewkong W."/>
            <person name="Bertrand D."/>
            <person name="Gao S."/>
            <person name="Seet Q."/>
            <person name="Wongkham S."/>
            <person name="Teh B.T."/>
            <person name="Wongkham C."/>
            <person name="Intapan P.M."/>
            <person name="Maleewong W."/>
            <person name="Yang X."/>
            <person name="Hu M."/>
            <person name="Wang Z."/>
            <person name="Hofmann A."/>
            <person name="Sternberg P.W."/>
            <person name="Tan P."/>
            <person name="Wang J."/>
            <person name="Gasser R.B."/>
        </authorList>
    </citation>
    <scope>NUCLEOTIDE SEQUENCE [LARGE SCALE GENOMIC DNA]</scope>
</reference>
<dbReference type="RefSeq" id="XP_009166094.1">
    <property type="nucleotide sequence ID" value="XM_009167830.1"/>
</dbReference>
<sequence>MVFLEPNDFMDDMEWKPPSASYFISFCCHLRYQTAINLCLSKSMDHICFNFNSQSIPVSEHTLKLLASFAERVGVRYFLDLPVLFTLQLMLTCNVSWNILVSALIDRMTPAHTRFLLRCPGFAERLQNADPMWIKLAQKM</sequence>
<gene>
    <name evidence="1" type="ORF">T265_13224</name>
</gene>
<evidence type="ECO:0000313" key="2">
    <source>
        <dbReference type="Proteomes" id="UP000054324"/>
    </source>
</evidence>
<dbReference type="Proteomes" id="UP000054324">
    <property type="component" value="Unassembled WGS sequence"/>
</dbReference>
<dbReference type="AlphaFoldDB" id="A0A075AHN2"/>
<keyword evidence="2" id="KW-1185">Reference proteome</keyword>
<proteinExistence type="predicted"/>
<dbReference type="GeneID" id="20327391"/>